<dbReference type="InterPro" id="IPR013466">
    <property type="entry name" value="Thymidine/AMP_Pase"/>
</dbReference>
<dbReference type="Gene3D" id="3.40.1030.10">
    <property type="entry name" value="Nucleoside phosphorylase/phosphoribosyltransferase catalytic domain"/>
    <property type="match status" value="1"/>
</dbReference>
<keyword evidence="2 4" id="KW-0808">Transferase</keyword>
<dbReference type="InterPro" id="IPR035902">
    <property type="entry name" value="Nuc_phospho_transferase"/>
</dbReference>
<keyword evidence="7" id="KW-1185">Reference proteome</keyword>
<dbReference type="SMART" id="SM00941">
    <property type="entry name" value="PYNP_C"/>
    <property type="match status" value="1"/>
</dbReference>
<dbReference type="SUPFAM" id="SSF54680">
    <property type="entry name" value="Pyrimidine nucleoside phosphorylase C-terminal domain"/>
    <property type="match status" value="1"/>
</dbReference>
<dbReference type="EC" id="2.4.2.4" evidence="4"/>
<dbReference type="Proteomes" id="UP001501565">
    <property type="component" value="Unassembled WGS sequence"/>
</dbReference>
<dbReference type="HAMAP" id="MF_00703">
    <property type="entry name" value="Thymid_phosp_2"/>
    <property type="match status" value="1"/>
</dbReference>
<evidence type="ECO:0000313" key="7">
    <source>
        <dbReference type="Proteomes" id="UP001501565"/>
    </source>
</evidence>
<dbReference type="PANTHER" id="PTHR10515">
    <property type="entry name" value="THYMIDINE PHOSPHORYLASE"/>
    <property type="match status" value="1"/>
</dbReference>
<evidence type="ECO:0000256" key="4">
    <source>
        <dbReference type="HAMAP-Rule" id="MF_00703"/>
    </source>
</evidence>
<feature type="domain" description="Pyrimidine nucleoside phosphorylase C-terminal" evidence="5">
    <location>
        <begin position="429"/>
        <end position="496"/>
    </location>
</feature>
<comment type="caution">
    <text evidence="6">The sequence shown here is derived from an EMBL/GenBank/DDBJ whole genome shotgun (WGS) entry which is preliminary data.</text>
</comment>
<comment type="catalytic activity">
    <reaction evidence="3 4">
        <text>thymidine + phosphate = 2-deoxy-alpha-D-ribose 1-phosphate + thymine</text>
        <dbReference type="Rhea" id="RHEA:16037"/>
        <dbReference type="ChEBI" id="CHEBI:17748"/>
        <dbReference type="ChEBI" id="CHEBI:17821"/>
        <dbReference type="ChEBI" id="CHEBI:43474"/>
        <dbReference type="ChEBI" id="CHEBI:57259"/>
        <dbReference type="EC" id="2.4.2.4"/>
    </reaction>
</comment>
<proteinExistence type="inferred from homology"/>
<dbReference type="NCBIfam" id="NF003338">
    <property type="entry name" value="PRK04350.1"/>
    <property type="match status" value="1"/>
</dbReference>
<evidence type="ECO:0000313" key="6">
    <source>
        <dbReference type="EMBL" id="GAA3928183.1"/>
    </source>
</evidence>
<dbReference type="Pfam" id="PF07831">
    <property type="entry name" value="PYNP_C"/>
    <property type="match status" value="1"/>
</dbReference>
<gene>
    <name evidence="6" type="ORF">GCM10022277_25860</name>
</gene>
<dbReference type="InterPro" id="IPR013102">
    <property type="entry name" value="PYNP_C"/>
</dbReference>
<evidence type="ECO:0000256" key="2">
    <source>
        <dbReference type="ARBA" id="ARBA00022679"/>
    </source>
</evidence>
<name>A0ABP7MTC7_9GAMM</name>
<dbReference type="PANTHER" id="PTHR10515:SF0">
    <property type="entry name" value="THYMIDINE PHOSPHORYLASE"/>
    <property type="match status" value="1"/>
</dbReference>
<dbReference type="InterPro" id="IPR017459">
    <property type="entry name" value="Glycosyl_Trfase_fam3_N_dom"/>
</dbReference>
<dbReference type="InterPro" id="IPR000053">
    <property type="entry name" value="Thymidine/pyrmidine_PPase"/>
</dbReference>
<dbReference type="Gene3D" id="3.90.1170.30">
    <property type="entry name" value="Pyrimidine nucleoside phosphorylase-like, C-terminal domain"/>
    <property type="match status" value="1"/>
</dbReference>
<comment type="similarity">
    <text evidence="4">Belongs to the thymidine/pyrimidine-nucleoside phosphorylase family. Type 2 subfamily.</text>
</comment>
<evidence type="ECO:0000256" key="3">
    <source>
        <dbReference type="ARBA" id="ARBA00048550"/>
    </source>
</evidence>
<accession>A0ABP7MTC7</accession>
<dbReference type="RefSeq" id="WP_344798954.1">
    <property type="nucleotide sequence ID" value="NZ_BAABBN010000007.1"/>
</dbReference>
<dbReference type="InterPro" id="IPR017872">
    <property type="entry name" value="Pyrmidine_PPase_CS"/>
</dbReference>
<dbReference type="SUPFAM" id="SSF52418">
    <property type="entry name" value="Nucleoside phosphorylase/phosphoribosyltransferase catalytic domain"/>
    <property type="match status" value="1"/>
</dbReference>
<keyword evidence="1 4" id="KW-0328">Glycosyltransferase</keyword>
<dbReference type="NCBIfam" id="TIGR02645">
    <property type="entry name" value="ARCH_P_rylase"/>
    <property type="match status" value="1"/>
</dbReference>
<dbReference type="InterPro" id="IPR036320">
    <property type="entry name" value="Glycosyl_Trfase_fam3_N_dom_sf"/>
</dbReference>
<evidence type="ECO:0000259" key="5">
    <source>
        <dbReference type="SMART" id="SM00941"/>
    </source>
</evidence>
<dbReference type="Pfam" id="PF02885">
    <property type="entry name" value="Glycos_trans_3N"/>
    <property type="match status" value="1"/>
</dbReference>
<protein>
    <recommendedName>
        <fullName evidence="4">Putative thymidine phosphorylase</fullName>
        <ecNumber evidence="4">2.4.2.4</ecNumber>
    </recommendedName>
    <alternativeName>
        <fullName evidence="4">TdRPase</fullName>
    </alternativeName>
</protein>
<dbReference type="InterPro" id="IPR028579">
    <property type="entry name" value="Thym_Pase_Put"/>
</dbReference>
<reference evidence="7" key="1">
    <citation type="journal article" date="2019" name="Int. J. Syst. Evol. Microbiol.">
        <title>The Global Catalogue of Microorganisms (GCM) 10K type strain sequencing project: providing services to taxonomists for standard genome sequencing and annotation.</title>
        <authorList>
            <consortium name="The Broad Institute Genomics Platform"/>
            <consortium name="The Broad Institute Genome Sequencing Center for Infectious Disease"/>
            <person name="Wu L."/>
            <person name="Ma J."/>
        </authorList>
    </citation>
    <scope>NUCLEOTIDE SEQUENCE [LARGE SCALE GENOMIC DNA]</scope>
    <source>
        <strain evidence="7">JCM 17551</strain>
    </source>
</reference>
<evidence type="ECO:0000256" key="1">
    <source>
        <dbReference type="ARBA" id="ARBA00022676"/>
    </source>
</evidence>
<dbReference type="EMBL" id="BAABBN010000007">
    <property type="protein sequence ID" value="GAA3928183.1"/>
    <property type="molecule type" value="Genomic_DNA"/>
</dbReference>
<dbReference type="InterPro" id="IPR036566">
    <property type="entry name" value="PYNP-like_C_sf"/>
</dbReference>
<dbReference type="Pfam" id="PF00591">
    <property type="entry name" value="Glycos_transf_3"/>
    <property type="match status" value="1"/>
</dbReference>
<sequence length="503" mass="53850">MTENNRLEAIRLGVDSHQERIVYLNAHCHIVGSEGFTALSRVEVTSARGTIIATVNLAHDSLLHRNQAAFSESAWLALGLKEGEQVDINHAQPVSSMSYVRSKLYGGDLEYSMFLEIVRDIQAGRYSDIQLSSFVAACASDNLSNQETACLTRAMIDVGERLDWDLPIVMDKHCVGGLPGNRTTPIVVAIVAANGLTMPKTSSRAITSPAGTADTMEVLTNVELSRQQMKAVVDEHGGCLAWGGSVSLSPADDKIIRIERALNLDSEGQLVASVLSKKLAAGSTHVLIDIPVGPTAKVRSFEQAKCLEAKLIYTAKALGMTVLVHRSDGNQPVGKGIGPALEAKDILSVLNNSEEAPQDLRDRSLFLAGKILEMANVAQPGEGVATARATLASGAAHRKFLAICEAQGGIKEIPEAKFKSEYLSREAGIVTHFNNRCLSQLACLAGAPNSKAAGLEMLVRLGDRVEKGQPLFRLHADAQGEMAYALDFLSQHTECCQVSGESV</sequence>
<dbReference type="PROSITE" id="PS00647">
    <property type="entry name" value="THYMID_PHOSPHORYLASE"/>
    <property type="match status" value="1"/>
</dbReference>
<dbReference type="Gene3D" id="1.20.970.50">
    <property type="match status" value="1"/>
</dbReference>
<dbReference type="InterPro" id="IPR000312">
    <property type="entry name" value="Glycosyl_Trfase_fam3"/>
</dbReference>
<dbReference type="SUPFAM" id="SSF47648">
    <property type="entry name" value="Nucleoside phosphorylase/phosphoribosyltransferase N-terminal domain"/>
    <property type="match status" value="1"/>
</dbReference>
<organism evidence="6 7">
    <name type="scientific">Litoribacillus peritrichatus</name>
    <dbReference type="NCBI Taxonomy" id="718191"/>
    <lineage>
        <taxon>Bacteria</taxon>
        <taxon>Pseudomonadati</taxon>
        <taxon>Pseudomonadota</taxon>
        <taxon>Gammaproteobacteria</taxon>
        <taxon>Oceanospirillales</taxon>
        <taxon>Oceanospirillaceae</taxon>
        <taxon>Litoribacillus</taxon>
    </lineage>
</organism>